<feature type="signal peptide" evidence="2">
    <location>
        <begin position="1"/>
        <end position="21"/>
    </location>
</feature>
<feature type="chain" id="PRO_5015094867" evidence="2">
    <location>
        <begin position="22"/>
        <end position="235"/>
    </location>
</feature>
<proteinExistence type="predicted"/>
<feature type="compositionally biased region" description="Polar residues" evidence="1">
    <location>
        <begin position="90"/>
        <end position="100"/>
    </location>
</feature>
<dbReference type="GeneID" id="20348442"/>
<evidence type="ECO:0000256" key="2">
    <source>
        <dbReference type="SAM" id="SignalP"/>
    </source>
</evidence>
<accession>J3P396</accession>
<dbReference type="Proteomes" id="UP000006039">
    <property type="component" value="Unassembled WGS sequence"/>
</dbReference>
<reference evidence="4" key="5">
    <citation type="submission" date="2018-04" db="UniProtKB">
        <authorList>
            <consortium name="EnsemblFungi"/>
        </authorList>
    </citation>
    <scope>IDENTIFICATION</scope>
    <source>
        <strain evidence="4">R3-111a-1</strain>
    </source>
</reference>
<sequence length="235" mass="24344">MRFSTVFQLGAIAALGAPVLAQQQSATNNVAAVGARDLEQPMILEARRDPGLNALPKRPKKKAPTTAPATTPANLPPARGAGRAAALRNTHPTFGQQQKRSVLEARRDPGLNALPKRPKKKAPTTAPATAPADAPAAAPANLPPARGAGRAAALRNILPTFGQQQKRSVLEARRDPGLNALPKRPKKKAPTTAPAAAPATANLPPARGAGRAAALRNILPTFGQQAPPGPVERVY</sequence>
<feature type="compositionally biased region" description="Low complexity" evidence="1">
    <location>
        <begin position="123"/>
        <end position="148"/>
    </location>
</feature>
<evidence type="ECO:0000313" key="5">
    <source>
        <dbReference type="Proteomes" id="UP000006039"/>
    </source>
</evidence>
<feature type="compositionally biased region" description="Low complexity" evidence="1">
    <location>
        <begin position="64"/>
        <end position="89"/>
    </location>
</feature>
<dbReference type="HOGENOM" id="CLU_1180289_0_0_1"/>
<protein>
    <submittedName>
        <fullName evidence="3 4">Uncharacterized protein</fullName>
    </submittedName>
</protein>
<keyword evidence="2" id="KW-0732">Signal</keyword>
<evidence type="ECO:0000256" key="1">
    <source>
        <dbReference type="SAM" id="MobiDB-lite"/>
    </source>
</evidence>
<reference evidence="3" key="3">
    <citation type="submission" date="2010-09" db="EMBL/GenBank/DDBJ databases">
        <title>Annotation of Gaeumannomyces graminis var. tritici R3-111a-1.</title>
        <authorList>
            <consortium name="The Broad Institute Genome Sequencing Platform"/>
            <person name="Ma L.-J."/>
            <person name="Dead R."/>
            <person name="Young S.K."/>
            <person name="Zeng Q."/>
            <person name="Gargeya S."/>
            <person name="Fitzgerald M."/>
            <person name="Haas B."/>
            <person name="Abouelleil A."/>
            <person name="Alvarado L."/>
            <person name="Arachchi H.M."/>
            <person name="Berlin A."/>
            <person name="Brown A."/>
            <person name="Chapman S.B."/>
            <person name="Chen Z."/>
            <person name="Dunbar C."/>
            <person name="Freedman E."/>
            <person name="Gearin G."/>
            <person name="Gellesch M."/>
            <person name="Goldberg J."/>
            <person name="Griggs A."/>
            <person name="Gujja S."/>
            <person name="Heiman D."/>
            <person name="Howarth C."/>
            <person name="Larson L."/>
            <person name="Lui A."/>
            <person name="MacDonald P.J.P."/>
            <person name="Mehta T."/>
            <person name="Montmayeur A."/>
            <person name="Murphy C."/>
            <person name="Neiman D."/>
            <person name="Pearson M."/>
            <person name="Priest M."/>
            <person name="Roberts A."/>
            <person name="Saif S."/>
            <person name="Shea T."/>
            <person name="Shenoy N."/>
            <person name="Sisk P."/>
            <person name="Stolte C."/>
            <person name="Sykes S."/>
            <person name="Yandava C."/>
            <person name="Wortman J."/>
            <person name="Nusbaum C."/>
            <person name="Birren B."/>
        </authorList>
    </citation>
    <scope>NUCLEOTIDE SEQUENCE</scope>
    <source>
        <strain evidence="3">R3-111a-1</strain>
    </source>
</reference>
<feature type="region of interest" description="Disordered" evidence="1">
    <location>
        <begin position="164"/>
        <end position="214"/>
    </location>
</feature>
<reference evidence="4" key="4">
    <citation type="journal article" date="2015" name="G3 (Bethesda)">
        <title>Genome sequences of three phytopathogenic species of the Magnaporthaceae family of fungi.</title>
        <authorList>
            <person name="Okagaki L.H."/>
            <person name="Nunes C.C."/>
            <person name="Sailsbery J."/>
            <person name="Clay B."/>
            <person name="Brown D."/>
            <person name="John T."/>
            <person name="Oh Y."/>
            <person name="Young N."/>
            <person name="Fitzgerald M."/>
            <person name="Haas B.J."/>
            <person name="Zeng Q."/>
            <person name="Young S."/>
            <person name="Adiconis X."/>
            <person name="Fan L."/>
            <person name="Levin J.Z."/>
            <person name="Mitchell T.K."/>
            <person name="Okubara P.A."/>
            <person name="Farman M.L."/>
            <person name="Kohn L.M."/>
            <person name="Birren B."/>
            <person name="Ma L.-J."/>
            <person name="Dean R.A."/>
        </authorList>
    </citation>
    <scope>NUCLEOTIDE SEQUENCE</scope>
    <source>
        <strain evidence="4">R3-111a-1</strain>
    </source>
</reference>
<evidence type="ECO:0000313" key="3">
    <source>
        <dbReference type="EMBL" id="EJT74138.1"/>
    </source>
</evidence>
<dbReference type="eggNOG" id="ENOG502RNA4">
    <property type="taxonomic scope" value="Eukaryota"/>
</dbReference>
<dbReference type="RefSeq" id="XP_009224082.1">
    <property type="nucleotide sequence ID" value="XM_009225818.1"/>
</dbReference>
<keyword evidence="5" id="KW-1185">Reference proteome</keyword>
<dbReference type="VEuPathDB" id="FungiDB:GGTG_07984"/>
<gene>
    <name evidence="4" type="primary">20348442</name>
    <name evidence="3" type="ORF">GGTG_07984</name>
</gene>
<dbReference type="EMBL" id="GL385398">
    <property type="protein sequence ID" value="EJT74138.1"/>
    <property type="molecule type" value="Genomic_DNA"/>
</dbReference>
<evidence type="ECO:0000313" key="4">
    <source>
        <dbReference type="EnsemblFungi" id="EJT74138"/>
    </source>
</evidence>
<dbReference type="EnsemblFungi" id="EJT74138">
    <property type="protein sequence ID" value="EJT74138"/>
    <property type="gene ID" value="GGTG_07984"/>
</dbReference>
<dbReference type="OrthoDB" id="10660020at2759"/>
<reference evidence="5" key="1">
    <citation type="submission" date="2010-07" db="EMBL/GenBank/DDBJ databases">
        <title>The genome sequence of Gaeumannomyces graminis var. tritici strain R3-111a-1.</title>
        <authorList>
            <consortium name="The Broad Institute Genome Sequencing Platform"/>
            <person name="Ma L.-J."/>
            <person name="Dead R."/>
            <person name="Young S."/>
            <person name="Zeng Q."/>
            <person name="Koehrsen M."/>
            <person name="Alvarado L."/>
            <person name="Berlin A."/>
            <person name="Chapman S.B."/>
            <person name="Chen Z."/>
            <person name="Freedman E."/>
            <person name="Gellesch M."/>
            <person name="Goldberg J."/>
            <person name="Griggs A."/>
            <person name="Gujja S."/>
            <person name="Heilman E.R."/>
            <person name="Heiman D."/>
            <person name="Hepburn T."/>
            <person name="Howarth C."/>
            <person name="Jen D."/>
            <person name="Larson L."/>
            <person name="Mehta T."/>
            <person name="Neiman D."/>
            <person name="Pearson M."/>
            <person name="Roberts A."/>
            <person name="Saif S."/>
            <person name="Shea T."/>
            <person name="Shenoy N."/>
            <person name="Sisk P."/>
            <person name="Stolte C."/>
            <person name="Sykes S."/>
            <person name="Walk T."/>
            <person name="White J."/>
            <person name="Yandava C."/>
            <person name="Haas B."/>
            <person name="Nusbaum C."/>
            <person name="Birren B."/>
        </authorList>
    </citation>
    <scope>NUCLEOTIDE SEQUENCE [LARGE SCALE GENOMIC DNA]</scope>
    <source>
        <strain evidence="5">R3-111a-1</strain>
    </source>
</reference>
<organism evidence="3">
    <name type="scientific">Gaeumannomyces tritici (strain R3-111a-1)</name>
    <name type="common">Wheat and barley take-all root rot fungus</name>
    <name type="synonym">Gaeumannomyces graminis var. tritici</name>
    <dbReference type="NCBI Taxonomy" id="644352"/>
    <lineage>
        <taxon>Eukaryota</taxon>
        <taxon>Fungi</taxon>
        <taxon>Dikarya</taxon>
        <taxon>Ascomycota</taxon>
        <taxon>Pezizomycotina</taxon>
        <taxon>Sordariomycetes</taxon>
        <taxon>Sordariomycetidae</taxon>
        <taxon>Magnaporthales</taxon>
        <taxon>Magnaporthaceae</taxon>
        <taxon>Gaeumannomyces</taxon>
    </lineage>
</organism>
<name>J3P396_GAET3</name>
<feature type="compositionally biased region" description="Low complexity" evidence="1">
    <location>
        <begin position="190"/>
        <end position="214"/>
    </location>
</feature>
<reference evidence="3" key="2">
    <citation type="submission" date="2010-07" db="EMBL/GenBank/DDBJ databases">
        <authorList>
            <consortium name="The Broad Institute Genome Sequencing Platform"/>
            <consortium name="Broad Institute Genome Sequencing Center for Infectious Disease"/>
            <person name="Ma L.-J."/>
            <person name="Dead R."/>
            <person name="Young S."/>
            <person name="Zeng Q."/>
            <person name="Koehrsen M."/>
            <person name="Alvarado L."/>
            <person name="Berlin A."/>
            <person name="Chapman S.B."/>
            <person name="Chen Z."/>
            <person name="Freedman E."/>
            <person name="Gellesch M."/>
            <person name="Goldberg J."/>
            <person name="Griggs A."/>
            <person name="Gujja S."/>
            <person name="Heilman E.R."/>
            <person name="Heiman D."/>
            <person name="Hepburn T."/>
            <person name="Howarth C."/>
            <person name="Jen D."/>
            <person name="Larson L."/>
            <person name="Mehta T."/>
            <person name="Neiman D."/>
            <person name="Pearson M."/>
            <person name="Roberts A."/>
            <person name="Saif S."/>
            <person name="Shea T."/>
            <person name="Shenoy N."/>
            <person name="Sisk P."/>
            <person name="Stolte C."/>
            <person name="Sykes S."/>
            <person name="Walk T."/>
            <person name="White J."/>
            <person name="Yandava C."/>
            <person name="Haas B."/>
            <person name="Nusbaum C."/>
            <person name="Birren B."/>
        </authorList>
    </citation>
    <scope>NUCLEOTIDE SEQUENCE</scope>
    <source>
        <strain evidence="3">R3-111a-1</strain>
    </source>
</reference>
<feature type="region of interest" description="Disordered" evidence="1">
    <location>
        <begin position="49"/>
        <end position="148"/>
    </location>
</feature>
<dbReference type="AlphaFoldDB" id="J3P396"/>